<name>U1MU14_9MICO</name>
<dbReference type="InterPro" id="IPR051416">
    <property type="entry name" value="phD-YefM_TA_antitoxins"/>
</dbReference>
<dbReference type="EMBL" id="ASHR01000004">
    <property type="protein sequence ID" value="ERG65431.1"/>
    <property type="molecule type" value="Genomic_DNA"/>
</dbReference>
<comment type="caution">
    <text evidence="3">The sequence shown here is derived from an EMBL/GenBank/DDBJ whole genome shotgun (WGS) entry which is preliminary data.</text>
</comment>
<dbReference type="AlphaFoldDB" id="U1MU14"/>
<evidence type="ECO:0000313" key="4">
    <source>
        <dbReference type="Proteomes" id="UP000016462"/>
    </source>
</evidence>
<evidence type="ECO:0000256" key="1">
    <source>
        <dbReference type="ARBA" id="ARBA00009981"/>
    </source>
</evidence>
<dbReference type="SUPFAM" id="SSF143120">
    <property type="entry name" value="YefM-like"/>
    <property type="match status" value="1"/>
</dbReference>
<dbReference type="Gene3D" id="3.40.1620.10">
    <property type="entry name" value="YefM-like domain"/>
    <property type="match status" value="1"/>
</dbReference>
<dbReference type="PANTHER" id="PTHR35377">
    <property type="entry name" value="ANTITOXIN VAPB49-RELATED-RELATED"/>
    <property type="match status" value="1"/>
</dbReference>
<dbReference type="PANTHER" id="PTHR35377:SF8">
    <property type="entry name" value="ANTITOXIN VAPB22"/>
    <property type="match status" value="1"/>
</dbReference>
<gene>
    <name evidence="3" type="ORF">L332_13400</name>
</gene>
<dbReference type="Proteomes" id="UP000016462">
    <property type="component" value="Unassembled WGS sequence"/>
</dbReference>
<dbReference type="Pfam" id="PF02604">
    <property type="entry name" value="PhdYeFM_antitox"/>
    <property type="match status" value="1"/>
</dbReference>
<dbReference type="RefSeq" id="WP_021009400.1">
    <property type="nucleotide sequence ID" value="NZ_ASHR01000004.1"/>
</dbReference>
<comment type="function">
    <text evidence="2">Antitoxin component of a type II toxin-antitoxin (TA) system.</text>
</comment>
<dbReference type="OrthoDB" id="4419580at2"/>
<keyword evidence="4" id="KW-1185">Reference proteome</keyword>
<dbReference type="InterPro" id="IPR036165">
    <property type="entry name" value="YefM-like_sf"/>
</dbReference>
<accession>U1MU14</accession>
<dbReference type="NCBIfam" id="TIGR01552">
    <property type="entry name" value="phd_fam"/>
    <property type="match status" value="1"/>
</dbReference>
<reference evidence="3 4" key="1">
    <citation type="journal article" date="2013" name="Genome Announc.">
        <title>First draft genome sequence from a member of the genus agrococcus, isolated from modern microbialites.</title>
        <authorList>
            <person name="White R.A.III."/>
            <person name="Grassa C.J."/>
            <person name="Suttle C.A."/>
        </authorList>
    </citation>
    <scope>NUCLEOTIDE SEQUENCE [LARGE SCALE GENOMIC DNA]</scope>
    <source>
        <strain evidence="3 4">RW1</strain>
    </source>
</reference>
<comment type="similarity">
    <text evidence="1 2">Belongs to the phD/YefM antitoxin family.</text>
</comment>
<sequence length="79" mass="8564">MTTIGVYEAKTHLPRILAEVERGATVTITRHGRPVARLVPVSNAGSQSVEELVQEMREARAGRTLGGGGVRDLIEEGRR</sequence>
<dbReference type="InterPro" id="IPR006442">
    <property type="entry name" value="Antitoxin_Phd/YefM"/>
</dbReference>
<protein>
    <recommendedName>
        <fullName evidence="2">Antitoxin</fullName>
    </recommendedName>
</protein>
<evidence type="ECO:0000256" key="2">
    <source>
        <dbReference type="RuleBase" id="RU362080"/>
    </source>
</evidence>
<evidence type="ECO:0000313" key="3">
    <source>
        <dbReference type="EMBL" id="ERG65431.1"/>
    </source>
</evidence>
<organism evidence="3 4">
    <name type="scientific">Agrococcus pavilionensis RW1</name>
    <dbReference type="NCBI Taxonomy" id="1330458"/>
    <lineage>
        <taxon>Bacteria</taxon>
        <taxon>Bacillati</taxon>
        <taxon>Actinomycetota</taxon>
        <taxon>Actinomycetes</taxon>
        <taxon>Micrococcales</taxon>
        <taxon>Microbacteriaceae</taxon>
        <taxon>Agrococcus</taxon>
    </lineage>
</organism>
<proteinExistence type="inferred from homology"/>